<dbReference type="InterPro" id="IPR020843">
    <property type="entry name" value="ER"/>
</dbReference>
<dbReference type="STRING" id="1036611.A0A1L9PV91"/>
<keyword evidence="4" id="KW-1185">Reference proteome</keyword>
<dbReference type="OrthoDB" id="256333at2759"/>
<dbReference type="InterPro" id="IPR050129">
    <property type="entry name" value="Zn_alcohol_dh"/>
</dbReference>
<accession>A0A1L9PV91</accession>
<proteinExistence type="predicted"/>
<dbReference type="PANTHER" id="PTHR43401">
    <property type="entry name" value="L-THREONINE 3-DEHYDROGENASE"/>
    <property type="match status" value="1"/>
</dbReference>
<dbReference type="Proteomes" id="UP000184073">
    <property type="component" value="Unassembled WGS sequence"/>
</dbReference>
<organism evidence="3 4">
    <name type="scientific">Aspergillus versicolor CBS 583.65</name>
    <dbReference type="NCBI Taxonomy" id="1036611"/>
    <lineage>
        <taxon>Eukaryota</taxon>
        <taxon>Fungi</taxon>
        <taxon>Dikarya</taxon>
        <taxon>Ascomycota</taxon>
        <taxon>Pezizomycotina</taxon>
        <taxon>Eurotiomycetes</taxon>
        <taxon>Eurotiomycetidae</taxon>
        <taxon>Eurotiales</taxon>
        <taxon>Aspergillaceae</taxon>
        <taxon>Aspergillus</taxon>
        <taxon>Aspergillus subgen. Nidulantes</taxon>
    </lineage>
</organism>
<dbReference type="AlphaFoldDB" id="A0A1L9PV91"/>
<dbReference type="GeneID" id="63733408"/>
<dbReference type="CDD" id="cd08231">
    <property type="entry name" value="MDR_TM0436_like"/>
    <property type="match status" value="1"/>
</dbReference>
<dbReference type="InterPro" id="IPR013149">
    <property type="entry name" value="ADH-like_C"/>
</dbReference>
<feature type="domain" description="Enoyl reductase (ER)" evidence="2">
    <location>
        <begin position="61"/>
        <end position="412"/>
    </location>
</feature>
<dbReference type="Gene3D" id="3.40.50.720">
    <property type="entry name" value="NAD(P)-binding Rossmann-like Domain"/>
    <property type="match status" value="1"/>
</dbReference>
<dbReference type="InterPro" id="IPR011032">
    <property type="entry name" value="GroES-like_sf"/>
</dbReference>
<protein>
    <recommendedName>
        <fullName evidence="2">Enoyl reductase (ER) domain-containing protein</fullName>
    </recommendedName>
</protein>
<keyword evidence="1" id="KW-0560">Oxidoreductase</keyword>
<evidence type="ECO:0000313" key="4">
    <source>
        <dbReference type="Proteomes" id="UP000184073"/>
    </source>
</evidence>
<dbReference type="SMART" id="SM00829">
    <property type="entry name" value="PKS_ER"/>
    <property type="match status" value="1"/>
</dbReference>
<dbReference type="InterPro" id="IPR013154">
    <property type="entry name" value="ADH-like_N"/>
</dbReference>
<evidence type="ECO:0000256" key="1">
    <source>
        <dbReference type="ARBA" id="ARBA00023002"/>
    </source>
</evidence>
<dbReference type="Pfam" id="PF00107">
    <property type="entry name" value="ADH_zinc_N"/>
    <property type="match status" value="1"/>
</dbReference>
<sequence>MPQEDEFWYRGGTQTEARNMPSSLYPRPIRPQELHPDIINTLRYSIAMDSGQRYKAAVITAARQPIELWEYQAIPPPAGCINIAVVRAGVCGTDLHLWQGDSESNEPFIIGHEGLGRIMALGDGVTTDHSGASVAVGDIVYWNPIRPCHACYECTIRRDLTGCQNGTFVSPARNNITWASYTQVATLQQNNNFYRVSPDVPLDNFIALGCALPTMLKGLENMGPIERGSAVLVQGCGAVGLAAIFLAKIAGARAIICIEGNAARMQMAKKFGATEVLNMASTEYSTRQARARRIQDIVGSQGLELAIECSGHASAVEEGLALVTRNARYLLVGTWAGAGTVPLSPFETVHKALKIIGTTYASPENYYEAARLVEAHFQEFPFAECVTHRFPLSGVSEALQTVSTGTAVKAVIEPQAE</sequence>
<dbReference type="VEuPathDB" id="FungiDB:ASPVEDRAFT_86700"/>
<dbReference type="Pfam" id="PF08240">
    <property type="entry name" value="ADH_N"/>
    <property type="match status" value="1"/>
</dbReference>
<dbReference type="InterPro" id="IPR036291">
    <property type="entry name" value="NAD(P)-bd_dom_sf"/>
</dbReference>
<dbReference type="EMBL" id="KV878132">
    <property type="protein sequence ID" value="OJJ05346.1"/>
    <property type="molecule type" value="Genomic_DNA"/>
</dbReference>
<dbReference type="RefSeq" id="XP_040671108.1">
    <property type="nucleotide sequence ID" value="XM_040817897.1"/>
</dbReference>
<gene>
    <name evidence="3" type="ORF">ASPVEDRAFT_86700</name>
</gene>
<dbReference type="GO" id="GO:0016491">
    <property type="term" value="F:oxidoreductase activity"/>
    <property type="evidence" value="ECO:0007669"/>
    <property type="project" value="UniProtKB-KW"/>
</dbReference>
<reference evidence="4" key="1">
    <citation type="journal article" date="2017" name="Genome Biol.">
        <title>Comparative genomics reveals high biological diversity and specific adaptations in the industrially and medically important fungal genus Aspergillus.</title>
        <authorList>
            <person name="de Vries R.P."/>
            <person name="Riley R."/>
            <person name="Wiebenga A."/>
            <person name="Aguilar-Osorio G."/>
            <person name="Amillis S."/>
            <person name="Uchima C.A."/>
            <person name="Anderluh G."/>
            <person name="Asadollahi M."/>
            <person name="Askin M."/>
            <person name="Barry K."/>
            <person name="Battaglia E."/>
            <person name="Bayram O."/>
            <person name="Benocci T."/>
            <person name="Braus-Stromeyer S.A."/>
            <person name="Caldana C."/>
            <person name="Canovas D."/>
            <person name="Cerqueira G.C."/>
            <person name="Chen F."/>
            <person name="Chen W."/>
            <person name="Choi C."/>
            <person name="Clum A."/>
            <person name="Dos Santos R.A."/>
            <person name="Damasio A.R."/>
            <person name="Diallinas G."/>
            <person name="Emri T."/>
            <person name="Fekete E."/>
            <person name="Flipphi M."/>
            <person name="Freyberg S."/>
            <person name="Gallo A."/>
            <person name="Gournas C."/>
            <person name="Habgood R."/>
            <person name="Hainaut M."/>
            <person name="Harispe M.L."/>
            <person name="Henrissat B."/>
            <person name="Hilden K.S."/>
            <person name="Hope R."/>
            <person name="Hossain A."/>
            <person name="Karabika E."/>
            <person name="Karaffa L."/>
            <person name="Karanyi Z."/>
            <person name="Krasevec N."/>
            <person name="Kuo A."/>
            <person name="Kusch H."/>
            <person name="LaButti K."/>
            <person name="Lagendijk E.L."/>
            <person name="Lapidus A."/>
            <person name="Levasseur A."/>
            <person name="Lindquist E."/>
            <person name="Lipzen A."/>
            <person name="Logrieco A.F."/>
            <person name="MacCabe A."/>
            <person name="Maekelae M.R."/>
            <person name="Malavazi I."/>
            <person name="Melin P."/>
            <person name="Meyer V."/>
            <person name="Mielnichuk N."/>
            <person name="Miskei M."/>
            <person name="Molnar A.P."/>
            <person name="Mule G."/>
            <person name="Ngan C.Y."/>
            <person name="Orejas M."/>
            <person name="Orosz E."/>
            <person name="Ouedraogo J.P."/>
            <person name="Overkamp K.M."/>
            <person name="Park H.-S."/>
            <person name="Perrone G."/>
            <person name="Piumi F."/>
            <person name="Punt P.J."/>
            <person name="Ram A.F."/>
            <person name="Ramon A."/>
            <person name="Rauscher S."/>
            <person name="Record E."/>
            <person name="Riano-Pachon D.M."/>
            <person name="Robert V."/>
            <person name="Roehrig J."/>
            <person name="Ruller R."/>
            <person name="Salamov A."/>
            <person name="Salih N.S."/>
            <person name="Samson R.A."/>
            <person name="Sandor E."/>
            <person name="Sanguinetti M."/>
            <person name="Schuetze T."/>
            <person name="Sepcic K."/>
            <person name="Shelest E."/>
            <person name="Sherlock G."/>
            <person name="Sophianopoulou V."/>
            <person name="Squina F.M."/>
            <person name="Sun H."/>
            <person name="Susca A."/>
            <person name="Todd R.B."/>
            <person name="Tsang A."/>
            <person name="Unkles S.E."/>
            <person name="van de Wiele N."/>
            <person name="van Rossen-Uffink D."/>
            <person name="Oliveira J.V."/>
            <person name="Vesth T.C."/>
            <person name="Visser J."/>
            <person name="Yu J.-H."/>
            <person name="Zhou M."/>
            <person name="Andersen M.R."/>
            <person name="Archer D.B."/>
            <person name="Baker S.E."/>
            <person name="Benoit I."/>
            <person name="Brakhage A.A."/>
            <person name="Braus G.H."/>
            <person name="Fischer R."/>
            <person name="Frisvad J.C."/>
            <person name="Goldman G.H."/>
            <person name="Houbraken J."/>
            <person name="Oakley B."/>
            <person name="Pocsi I."/>
            <person name="Scazzocchio C."/>
            <person name="Seiboth B."/>
            <person name="vanKuyk P.A."/>
            <person name="Wortman J."/>
            <person name="Dyer P.S."/>
            <person name="Grigoriev I.V."/>
        </authorList>
    </citation>
    <scope>NUCLEOTIDE SEQUENCE [LARGE SCALE GENOMIC DNA]</scope>
    <source>
        <strain evidence="4">CBS 583.65</strain>
    </source>
</reference>
<dbReference type="Gene3D" id="3.90.180.10">
    <property type="entry name" value="Medium-chain alcohol dehydrogenases, catalytic domain"/>
    <property type="match status" value="1"/>
</dbReference>
<name>A0A1L9PV91_ASPVE</name>
<evidence type="ECO:0000259" key="2">
    <source>
        <dbReference type="SMART" id="SM00829"/>
    </source>
</evidence>
<evidence type="ECO:0000313" key="3">
    <source>
        <dbReference type="EMBL" id="OJJ05346.1"/>
    </source>
</evidence>
<dbReference type="SUPFAM" id="SSF50129">
    <property type="entry name" value="GroES-like"/>
    <property type="match status" value="1"/>
</dbReference>
<dbReference type="SUPFAM" id="SSF51735">
    <property type="entry name" value="NAD(P)-binding Rossmann-fold domains"/>
    <property type="match status" value="1"/>
</dbReference>